<dbReference type="RefSeq" id="WP_315876400.1">
    <property type="nucleotide sequence ID" value="NZ_JAWCTQ010000004.1"/>
</dbReference>
<dbReference type="Pfam" id="PF14019">
    <property type="entry name" value="DUF4235"/>
    <property type="match status" value="1"/>
</dbReference>
<protein>
    <submittedName>
        <fullName evidence="2">DUF4235 domain-containing protein</fullName>
    </submittedName>
</protein>
<keyword evidence="1" id="KW-0472">Membrane</keyword>
<gene>
    <name evidence="2" type="ORF">RND61_04740</name>
</gene>
<name>A0ABU3QF36_9ACTN</name>
<dbReference type="Proteomes" id="UP001250181">
    <property type="component" value="Unassembled WGS sequence"/>
</dbReference>
<keyword evidence="1" id="KW-0812">Transmembrane</keyword>
<keyword evidence="3" id="KW-1185">Reference proteome</keyword>
<organism evidence="2 3">
    <name type="scientific">Streptomyces tamarix</name>
    <dbReference type="NCBI Taxonomy" id="3078565"/>
    <lineage>
        <taxon>Bacteria</taxon>
        <taxon>Bacillati</taxon>
        <taxon>Actinomycetota</taxon>
        <taxon>Actinomycetes</taxon>
        <taxon>Kitasatosporales</taxon>
        <taxon>Streptomycetaceae</taxon>
        <taxon>Streptomyces</taxon>
    </lineage>
</organism>
<evidence type="ECO:0000313" key="3">
    <source>
        <dbReference type="Proteomes" id="UP001250181"/>
    </source>
</evidence>
<feature type="transmembrane region" description="Helical" evidence="1">
    <location>
        <begin position="67"/>
        <end position="84"/>
    </location>
</feature>
<dbReference type="InterPro" id="IPR025329">
    <property type="entry name" value="DUF4235"/>
</dbReference>
<evidence type="ECO:0000313" key="2">
    <source>
        <dbReference type="EMBL" id="MDT9681383.1"/>
    </source>
</evidence>
<sequence length="103" mass="10838">MSARRPPKPRSKSKRKQKILYRPVGLLLGIASGAAASALFTQAWKVVGRGDDAPDALDEDRSWREVLIAAALQGAIFAAVRAAVDRGGAAGVRRITGTWPGGS</sequence>
<accession>A0ABU3QF36</accession>
<comment type="caution">
    <text evidence="2">The sequence shown here is derived from an EMBL/GenBank/DDBJ whole genome shotgun (WGS) entry which is preliminary data.</text>
</comment>
<dbReference type="EMBL" id="JAWCTQ010000004">
    <property type="protein sequence ID" value="MDT9681383.1"/>
    <property type="molecule type" value="Genomic_DNA"/>
</dbReference>
<evidence type="ECO:0000256" key="1">
    <source>
        <dbReference type="SAM" id="Phobius"/>
    </source>
</evidence>
<keyword evidence="1" id="KW-1133">Transmembrane helix</keyword>
<reference evidence="2 3" key="1">
    <citation type="submission" date="2023-09" db="EMBL/GenBank/DDBJ databases">
        <title>Streptomyces sp. nov.: A antagonism against Alternaria gaisen Producing Streptochlin, Isolated from Tamarix root soil.</title>
        <authorList>
            <person name="Chen Y."/>
        </authorList>
    </citation>
    <scope>NUCLEOTIDE SEQUENCE [LARGE SCALE GENOMIC DNA]</scope>
    <source>
        <strain evidence="2 3">TRM76323</strain>
    </source>
</reference>
<proteinExistence type="predicted"/>